<comment type="caution">
    <text evidence="1">The sequence shown here is derived from an EMBL/GenBank/DDBJ whole genome shotgun (WGS) entry which is preliminary data.</text>
</comment>
<accession>A0A6I3RYW4</accession>
<dbReference type="RefSeq" id="WP_155166104.1">
    <property type="nucleotide sequence ID" value="NZ_CAJUON010000021.1"/>
</dbReference>
<dbReference type="AlphaFoldDB" id="A0A6I3RYW4"/>
<dbReference type="EMBL" id="WNCL01000026">
    <property type="protein sequence ID" value="MTU43715.1"/>
    <property type="molecule type" value="Genomic_DNA"/>
</dbReference>
<dbReference type="PROSITE" id="PS51257">
    <property type="entry name" value="PROKAR_LIPOPROTEIN"/>
    <property type="match status" value="1"/>
</dbReference>
<gene>
    <name evidence="1" type="ORF">GMD42_08795</name>
</gene>
<evidence type="ECO:0000313" key="1">
    <source>
        <dbReference type="EMBL" id="MTU43715.1"/>
    </source>
</evidence>
<dbReference type="Proteomes" id="UP000462362">
    <property type="component" value="Unassembled WGS sequence"/>
</dbReference>
<name>A0A6I3RYW4_9BURK</name>
<protein>
    <submittedName>
        <fullName evidence="1">Uncharacterized protein</fullName>
    </submittedName>
</protein>
<evidence type="ECO:0000313" key="2">
    <source>
        <dbReference type="Proteomes" id="UP000462362"/>
    </source>
</evidence>
<organism evidence="1 2">
    <name type="scientific">Parasutterella excrementihominis</name>
    <dbReference type="NCBI Taxonomy" id="487175"/>
    <lineage>
        <taxon>Bacteria</taxon>
        <taxon>Pseudomonadati</taxon>
        <taxon>Pseudomonadota</taxon>
        <taxon>Betaproteobacteria</taxon>
        <taxon>Burkholderiales</taxon>
        <taxon>Sutterellaceae</taxon>
        <taxon>Parasutterella</taxon>
    </lineage>
</organism>
<sequence length="61" mass="7210">MNRIGAKHRCPKFTPHQTSVSLSCSRRRCLFMLGFQRYQTRGKLDLKDHPELNDLFHQTAH</sequence>
<reference evidence="1 2" key="1">
    <citation type="journal article" date="2019" name="Nat. Med.">
        <title>A library of human gut bacterial isolates paired with longitudinal multiomics data enables mechanistic microbiome research.</title>
        <authorList>
            <person name="Poyet M."/>
            <person name="Groussin M."/>
            <person name="Gibbons S.M."/>
            <person name="Avila-Pacheco J."/>
            <person name="Jiang X."/>
            <person name="Kearney S.M."/>
            <person name="Perrotta A.R."/>
            <person name="Berdy B."/>
            <person name="Zhao S."/>
            <person name="Lieberman T.D."/>
            <person name="Swanson P.K."/>
            <person name="Smith M."/>
            <person name="Roesemann S."/>
            <person name="Alexander J.E."/>
            <person name="Rich S.A."/>
            <person name="Livny J."/>
            <person name="Vlamakis H."/>
            <person name="Clish C."/>
            <person name="Bullock K."/>
            <person name="Deik A."/>
            <person name="Scott J."/>
            <person name="Pierce K.A."/>
            <person name="Xavier R.J."/>
            <person name="Alm E.J."/>
        </authorList>
    </citation>
    <scope>NUCLEOTIDE SEQUENCE [LARGE SCALE GENOMIC DNA]</scope>
    <source>
        <strain evidence="1 2">BIOML-A2</strain>
    </source>
</reference>
<proteinExistence type="predicted"/>